<dbReference type="EMBL" id="SSTE01023063">
    <property type="protein sequence ID" value="KAA0025884.1"/>
    <property type="molecule type" value="Genomic_DNA"/>
</dbReference>
<evidence type="ECO:0000313" key="2">
    <source>
        <dbReference type="Proteomes" id="UP000321393"/>
    </source>
</evidence>
<dbReference type="AlphaFoldDB" id="A0A5A7SJL7"/>
<gene>
    <name evidence="1" type="ORF">E6C27_scaffold34G001680</name>
</gene>
<sequence length="82" mass="9190">MKLKNISELISLFFLLILFLLPFNIERIIPTSAIAADVDADSNVPTTATVFRPKDHHHDGHAAVFGAQKRRVYTGPNPLHNR</sequence>
<reference evidence="1 2" key="1">
    <citation type="submission" date="2019-08" db="EMBL/GenBank/DDBJ databases">
        <title>Draft genome sequences of two oriental melons (Cucumis melo L. var makuwa).</title>
        <authorList>
            <person name="Kwon S.-Y."/>
        </authorList>
    </citation>
    <scope>NUCLEOTIDE SEQUENCE [LARGE SCALE GENOMIC DNA]</scope>
    <source>
        <strain evidence="2">cv. SW 3</strain>
        <tissue evidence="1">Leaf</tissue>
    </source>
</reference>
<dbReference type="OrthoDB" id="1405557at2759"/>
<evidence type="ECO:0000313" key="1">
    <source>
        <dbReference type="EMBL" id="KAA0025884.1"/>
    </source>
</evidence>
<protein>
    <submittedName>
        <fullName evidence="1">Uncharacterized protein</fullName>
    </submittedName>
</protein>
<dbReference type="Proteomes" id="UP000321393">
    <property type="component" value="Unassembled WGS sequence"/>
</dbReference>
<name>A0A5A7SJL7_CUCMM</name>
<comment type="caution">
    <text evidence="1">The sequence shown here is derived from an EMBL/GenBank/DDBJ whole genome shotgun (WGS) entry which is preliminary data.</text>
</comment>
<organism evidence="1 2">
    <name type="scientific">Cucumis melo var. makuwa</name>
    <name type="common">Oriental melon</name>
    <dbReference type="NCBI Taxonomy" id="1194695"/>
    <lineage>
        <taxon>Eukaryota</taxon>
        <taxon>Viridiplantae</taxon>
        <taxon>Streptophyta</taxon>
        <taxon>Embryophyta</taxon>
        <taxon>Tracheophyta</taxon>
        <taxon>Spermatophyta</taxon>
        <taxon>Magnoliopsida</taxon>
        <taxon>eudicotyledons</taxon>
        <taxon>Gunneridae</taxon>
        <taxon>Pentapetalae</taxon>
        <taxon>rosids</taxon>
        <taxon>fabids</taxon>
        <taxon>Cucurbitales</taxon>
        <taxon>Cucurbitaceae</taxon>
        <taxon>Benincaseae</taxon>
        <taxon>Cucumis</taxon>
    </lineage>
</organism>
<accession>A0A5A7SJL7</accession>
<proteinExistence type="predicted"/>